<feature type="compositionally biased region" description="Low complexity" evidence="1">
    <location>
        <begin position="49"/>
        <end position="82"/>
    </location>
</feature>
<evidence type="ECO:0000256" key="2">
    <source>
        <dbReference type="SAM" id="SignalP"/>
    </source>
</evidence>
<protein>
    <submittedName>
        <fullName evidence="3">Transporter substrate-binding domain-containing protein</fullName>
    </submittedName>
</protein>
<comment type="caution">
    <text evidence="3">The sequence shown here is derived from an EMBL/GenBank/DDBJ whole genome shotgun (WGS) entry which is preliminary data.</text>
</comment>
<dbReference type="Gene3D" id="3.40.190.10">
    <property type="entry name" value="Periplasmic binding protein-like II"/>
    <property type="match status" value="2"/>
</dbReference>
<keyword evidence="2" id="KW-0732">Signal</keyword>
<gene>
    <name evidence="3" type="ORF">FVW20_13670</name>
</gene>
<keyword evidence="4" id="KW-1185">Reference proteome</keyword>
<evidence type="ECO:0000256" key="1">
    <source>
        <dbReference type="SAM" id="MobiDB-lite"/>
    </source>
</evidence>
<evidence type="ECO:0000313" key="3">
    <source>
        <dbReference type="EMBL" id="MBG3878027.1"/>
    </source>
</evidence>
<accession>A0ABS0J6G8</accession>
<reference evidence="3 4" key="1">
    <citation type="submission" date="2019-08" db="EMBL/GenBank/DDBJ databases">
        <authorList>
            <person name="Luo N."/>
        </authorList>
    </citation>
    <scope>NUCLEOTIDE SEQUENCE [LARGE SCALE GENOMIC DNA]</scope>
    <source>
        <strain evidence="3 4">NCIMB 9442</strain>
    </source>
</reference>
<feature type="region of interest" description="Disordered" evidence="1">
    <location>
        <begin position="49"/>
        <end position="84"/>
    </location>
</feature>
<dbReference type="Proteomes" id="UP001194469">
    <property type="component" value="Unassembled WGS sequence"/>
</dbReference>
<dbReference type="EMBL" id="VRYY01000442">
    <property type="protein sequence ID" value="MBG3878027.1"/>
    <property type="molecule type" value="Genomic_DNA"/>
</dbReference>
<name>A0ABS0J6G8_9BACT</name>
<organism evidence="3 4">
    <name type="scientific">Nitratidesulfovibrio oxamicus</name>
    <dbReference type="NCBI Taxonomy" id="32016"/>
    <lineage>
        <taxon>Bacteria</taxon>
        <taxon>Pseudomonadati</taxon>
        <taxon>Thermodesulfobacteriota</taxon>
        <taxon>Desulfovibrionia</taxon>
        <taxon>Desulfovibrionales</taxon>
        <taxon>Desulfovibrionaceae</taxon>
        <taxon>Nitratidesulfovibrio</taxon>
    </lineage>
</organism>
<proteinExistence type="predicted"/>
<sequence>MAFTPMKRLRAMLQIMAQVMAQLLSRALPCALLLFVTASGAGAGQFPPAVSTPSVSGPSAAAPPASGPSVGVPSGPARPVPAQSAPTLTLATTISPPLSEPGQDGMLDLIIKGAFARTGVGVSLLQLPSERGLFMADSGQVDGDGNRISGLQAAYPNLLQVPESNMTYEFTAFALRPDVNVGNWDDLRRYTVAYIIGWKIYDENVRASSTVKVATPENLFALLRAGRVDVALYYRLGGLYYARKLGLPNLRVLAPPLATREMYMYLNSRHADLVPRLAETLRGMKKDGSYERIVAPFMGR</sequence>
<dbReference type="SUPFAM" id="SSF53850">
    <property type="entry name" value="Periplasmic binding protein-like II"/>
    <property type="match status" value="1"/>
</dbReference>
<evidence type="ECO:0000313" key="4">
    <source>
        <dbReference type="Proteomes" id="UP001194469"/>
    </source>
</evidence>
<feature type="signal peptide" evidence="2">
    <location>
        <begin position="1"/>
        <end position="43"/>
    </location>
</feature>
<feature type="chain" id="PRO_5046192880" evidence="2">
    <location>
        <begin position="44"/>
        <end position="300"/>
    </location>
</feature>